<dbReference type="OrthoDB" id="10255414at2759"/>
<dbReference type="GO" id="GO:0003743">
    <property type="term" value="F:translation initiation factor activity"/>
    <property type="evidence" value="ECO:0007669"/>
    <property type="project" value="InterPro"/>
</dbReference>
<dbReference type="PANTHER" id="PTHR23001:SF3">
    <property type="entry name" value="EUKARYOTIC TRANSLATION INITIATION FACTOR 2 SUBUNIT 2"/>
    <property type="match status" value="1"/>
</dbReference>
<gene>
    <name evidence="2" type="ORF">C2G38_2188085</name>
</gene>
<feature type="compositionally biased region" description="Basic and acidic residues" evidence="1">
    <location>
        <begin position="8"/>
        <end position="22"/>
    </location>
</feature>
<dbReference type="GO" id="GO:0001731">
    <property type="term" value="P:formation of translation preinitiation complex"/>
    <property type="evidence" value="ECO:0007669"/>
    <property type="project" value="TreeGrafter"/>
</dbReference>
<dbReference type="InterPro" id="IPR016189">
    <property type="entry name" value="Transl_init_fac_IF2/IF5_N"/>
</dbReference>
<keyword evidence="3" id="KW-1185">Reference proteome</keyword>
<dbReference type="AlphaFoldDB" id="A0A397V695"/>
<dbReference type="GO" id="GO:0031369">
    <property type="term" value="F:translation initiation factor binding"/>
    <property type="evidence" value="ECO:0007669"/>
    <property type="project" value="TreeGrafter"/>
</dbReference>
<dbReference type="InterPro" id="IPR045196">
    <property type="entry name" value="IF2/IF5"/>
</dbReference>
<dbReference type="SUPFAM" id="SSF100966">
    <property type="entry name" value="Translation initiation factor 2 beta, aIF2beta, N-terminal domain"/>
    <property type="match status" value="1"/>
</dbReference>
<comment type="caution">
    <text evidence="2">The sequence shown here is derived from an EMBL/GenBank/DDBJ whole genome shotgun (WGS) entry which is preliminary data.</text>
</comment>
<name>A0A397V695_9GLOM</name>
<organism evidence="2 3">
    <name type="scientific">Gigaspora rosea</name>
    <dbReference type="NCBI Taxonomy" id="44941"/>
    <lineage>
        <taxon>Eukaryota</taxon>
        <taxon>Fungi</taxon>
        <taxon>Fungi incertae sedis</taxon>
        <taxon>Mucoromycota</taxon>
        <taxon>Glomeromycotina</taxon>
        <taxon>Glomeromycetes</taxon>
        <taxon>Diversisporales</taxon>
        <taxon>Gigasporaceae</taxon>
        <taxon>Gigaspora</taxon>
    </lineage>
</organism>
<dbReference type="Gene3D" id="3.30.30.170">
    <property type="match status" value="1"/>
</dbReference>
<evidence type="ECO:0000256" key="1">
    <source>
        <dbReference type="SAM" id="MobiDB-lite"/>
    </source>
</evidence>
<feature type="region of interest" description="Disordered" evidence="1">
    <location>
        <begin position="1"/>
        <end position="39"/>
    </location>
</feature>
<dbReference type="EMBL" id="QKWP01000626">
    <property type="protein sequence ID" value="RIB17158.1"/>
    <property type="molecule type" value="Genomic_DNA"/>
</dbReference>
<dbReference type="STRING" id="44941.A0A397V695"/>
<protein>
    <submittedName>
        <fullName evidence="2">Uncharacterized protein</fullName>
    </submittedName>
</protein>
<dbReference type="Proteomes" id="UP000266673">
    <property type="component" value="Unassembled WGS sequence"/>
</dbReference>
<accession>A0A397V695</accession>
<evidence type="ECO:0000313" key="3">
    <source>
        <dbReference type="Proteomes" id="UP000266673"/>
    </source>
</evidence>
<dbReference type="GO" id="GO:0005850">
    <property type="term" value="C:eukaryotic translation initiation factor 2 complex"/>
    <property type="evidence" value="ECO:0007669"/>
    <property type="project" value="TreeGrafter"/>
</dbReference>
<dbReference type="PANTHER" id="PTHR23001">
    <property type="entry name" value="EUKARYOTIC TRANSLATION INITIATION FACTOR"/>
    <property type="match status" value="1"/>
</dbReference>
<sequence>MHGNICGYEEKEEKEVTDKEKVEEEEVDEDEARGAEDDNMIVPEGKQVEKESKVEEAWLKSDRDYTIKKYLLGRVFRMFRQNNPELAGDKKRYAIVPPSVHREGNKKTIFANFSDICKSGSIDGSQRLVIRGRFVQKR</sequence>
<dbReference type="GO" id="GO:0003729">
    <property type="term" value="F:mRNA binding"/>
    <property type="evidence" value="ECO:0007669"/>
    <property type="project" value="TreeGrafter"/>
</dbReference>
<reference evidence="2 3" key="1">
    <citation type="submission" date="2018-06" db="EMBL/GenBank/DDBJ databases">
        <title>Comparative genomics reveals the genomic features of Rhizophagus irregularis, R. cerebriforme, R. diaphanum and Gigaspora rosea, and their symbiotic lifestyle signature.</title>
        <authorList>
            <person name="Morin E."/>
            <person name="San Clemente H."/>
            <person name="Chen E.C.H."/>
            <person name="De La Providencia I."/>
            <person name="Hainaut M."/>
            <person name="Kuo A."/>
            <person name="Kohler A."/>
            <person name="Murat C."/>
            <person name="Tang N."/>
            <person name="Roy S."/>
            <person name="Loubradou J."/>
            <person name="Henrissat B."/>
            <person name="Grigoriev I.V."/>
            <person name="Corradi N."/>
            <person name="Roux C."/>
            <person name="Martin F.M."/>
        </authorList>
    </citation>
    <scope>NUCLEOTIDE SEQUENCE [LARGE SCALE GENOMIC DNA]</scope>
    <source>
        <strain evidence="2 3">DAOM 194757</strain>
    </source>
</reference>
<evidence type="ECO:0000313" key="2">
    <source>
        <dbReference type="EMBL" id="RIB17158.1"/>
    </source>
</evidence>
<proteinExistence type="predicted"/>